<name>A0A0F9SP55_9ZZZZ</name>
<accession>A0A0F9SP55</accession>
<dbReference type="EMBL" id="LAZR01000564">
    <property type="protein sequence ID" value="KKN64192.1"/>
    <property type="molecule type" value="Genomic_DNA"/>
</dbReference>
<dbReference type="AlphaFoldDB" id="A0A0F9SP55"/>
<comment type="caution">
    <text evidence="1">The sequence shown here is derived from an EMBL/GenBank/DDBJ whole genome shotgun (WGS) entry which is preliminary data.</text>
</comment>
<reference evidence="1" key="1">
    <citation type="journal article" date="2015" name="Nature">
        <title>Complex archaea that bridge the gap between prokaryotes and eukaryotes.</title>
        <authorList>
            <person name="Spang A."/>
            <person name="Saw J.H."/>
            <person name="Jorgensen S.L."/>
            <person name="Zaremba-Niedzwiedzka K."/>
            <person name="Martijn J."/>
            <person name="Lind A.E."/>
            <person name="van Eijk R."/>
            <person name="Schleper C."/>
            <person name="Guy L."/>
            <person name="Ettema T.J."/>
        </authorList>
    </citation>
    <scope>NUCLEOTIDE SEQUENCE</scope>
</reference>
<evidence type="ECO:0000313" key="1">
    <source>
        <dbReference type="EMBL" id="KKN64192.1"/>
    </source>
</evidence>
<organism evidence="1">
    <name type="scientific">marine sediment metagenome</name>
    <dbReference type="NCBI Taxonomy" id="412755"/>
    <lineage>
        <taxon>unclassified sequences</taxon>
        <taxon>metagenomes</taxon>
        <taxon>ecological metagenomes</taxon>
    </lineage>
</organism>
<sequence>MALTQMLIIQSLEKCDLVRKGVSWGVPATELKHLTGRIGELYVALITNGRMATEVNQADYGVTQAHGITIG</sequence>
<protein>
    <submittedName>
        <fullName evidence="1">Uncharacterized protein</fullName>
    </submittedName>
</protein>
<proteinExistence type="predicted"/>
<gene>
    <name evidence="1" type="ORF">LCGC14_0494030</name>
</gene>